<name>A0A844H0I0_9RHOB</name>
<protein>
    <recommendedName>
        <fullName evidence="5">Portal protein</fullName>
    </recommendedName>
</protein>
<evidence type="ECO:0000313" key="4">
    <source>
        <dbReference type="Proteomes" id="UP000442533"/>
    </source>
</evidence>
<keyword evidence="4" id="KW-1185">Reference proteome</keyword>
<evidence type="ECO:0000256" key="1">
    <source>
        <dbReference type="SAM" id="Coils"/>
    </source>
</evidence>
<organism evidence="3 4">
    <name type="scientific">Paracoccus limosus</name>
    <dbReference type="NCBI Taxonomy" id="913252"/>
    <lineage>
        <taxon>Bacteria</taxon>
        <taxon>Pseudomonadati</taxon>
        <taxon>Pseudomonadota</taxon>
        <taxon>Alphaproteobacteria</taxon>
        <taxon>Rhodobacterales</taxon>
        <taxon>Paracoccaceae</taxon>
        <taxon>Paracoccus</taxon>
    </lineage>
</organism>
<keyword evidence="1" id="KW-0175">Coiled coil</keyword>
<reference evidence="3 4" key="1">
    <citation type="submission" date="2019-11" db="EMBL/GenBank/DDBJ databases">
        <authorList>
            <person name="Dong K."/>
        </authorList>
    </citation>
    <scope>NUCLEOTIDE SEQUENCE [LARGE SCALE GENOMIC DNA]</scope>
    <source>
        <strain evidence="3 4">JCM 17370</strain>
    </source>
</reference>
<accession>A0A844H0I0</accession>
<dbReference type="RefSeq" id="WP_155062622.1">
    <property type="nucleotide sequence ID" value="NZ_WMIF01000001.1"/>
</dbReference>
<proteinExistence type="predicted"/>
<evidence type="ECO:0008006" key="5">
    <source>
        <dbReference type="Google" id="ProtNLM"/>
    </source>
</evidence>
<dbReference type="EMBL" id="WMIF01000001">
    <property type="protein sequence ID" value="MTH33054.1"/>
    <property type="molecule type" value="Genomic_DNA"/>
</dbReference>
<feature type="region of interest" description="Disordered" evidence="2">
    <location>
        <begin position="551"/>
        <end position="590"/>
    </location>
</feature>
<dbReference type="Pfam" id="PF16510">
    <property type="entry name" value="P22_portal"/>
    <property type="match status" value="1"/>
</dbReference>
<evidence type="ECO:0000256" key="2">
    <source>
        <dbReference type="SAM" id="MobiDB-lite"/>
    </source>
</evidence>
<gene>
    <name evidence="3" type="ORF">GL279_00380</name>
</gene>
<dbReference type="AlphaFoldDB" id="A0A844H0I0"/>
<feature type="coiled-coil region" evidence="1">
    <location>
        <begin position="593"/>
        <end position="627"/>
    </location>
</feature>
<dbReference type="OrthoDB" id="1632915at2"/>
<sequence length="646" mass="71384">MTDDEKIIALARRRMDDAASADALNREEAQDDLRFLIGDQWPEEVRAQRELEGKPCLTFNGLSQFVRRVTGQIRAMNPAIRVIPADGSASPDVAEIMAGMIRQIEYECDGTSVYERAGELAAACGIGNFRIRADYADPMSFDQECLIERIHNPFAVFWDPMAKQPDRSDARFCFIADDMLVEDFKEQFPDARVMDATTDHHMLGLAHWLHGERITVAEYYWIEDREVTIGLMADGSVVESPAAPLAPIKTRKTKVPAVKWAKISGAEVLEGPLDVPTRYMPVVAVTGEEWPVGEALYRSSVIRFAKDAQQLYNMSRTENAEVIRLQSKAPYIGTLKQFQGLESVWAKANSTTAPFIPYNPDPAAPGRPQREQPPVPSQAFLSEIQLAAEDMKRTTGIYDASLGAKSNETSGVAIQQRQQEAEQANSVYADNVAKAVARAGRILVDMIPRVYDTQRMVRILGEDDEEKLVTINSVALTQTGVQPVNDVTIGKYDVRLSVGPNYQTKREQAAEGMAAFVQAYPAAAPLIGDLYVKAQEWPEADRIAERLKRAVPPNVLGEDDQDQSPEAQAQRQQAMQQQAQQAQMQQGAAQIDLAEKQARARKADADAVKAEAEAEKAQLELMQMRAAMAIGMPVNPVLAPQGIPTN</sequence>
<dbReference type="InterPro" id="IPR032427">
    <property type="entry name" value="P22_portal"/>
</dbReference>
<evidence type="ECO:0000313" key="3">
    <source>
        <dbReference type="EMBL" id="MTH33054.1"/>
    </source>
</evidence>
<dbReference type="Proteomes" id="UP000442533">
    <property type="component" value="Unassembled WGS sequence"/>
</dbReference>
<feature type="compositionally biased region" description="Low complexity" evidence="2">
    <location>
        <begin position="567"/>
        <end position="590"/>
    </location>
</feature>
<comment type="caution">
    <text evidence="3">The sequence shown here is derived from an EMBL/GenBank/DDBJ whole genome shotgun (WGS) entry which is preliminary data.</text>
</comment>